<keyword evidence="2" id="KW-1185">Reference proteome</keyword>
<comment type="caution">
    <text evidence="1">The sequence shown here is derived from an EMBL/GenBank/DDBJ whole genome shotgun (WGS) entry which is preliminary data.</text>
</comment>
<gene>
    <name evidence="1" type="ORF">CYCCA115_LOCUS20713</name>
</gene>
<sequence>MCSRNYFQAREGETLKESAAADAILEEESKDSFFTFPQHQTSSGQHISQIAESSSRWPVLREETPAGNECVETIASPNRPPRLPETIEFRTSPQNKKAGGRGRKRCLKKASAQRQQYEKYRMGGDKARIKSPAQEKAKDLLLESLFMMMYIRRSTTTIPITISMLRTTNHPMLLTMTSYPFRVLYSNLAYQNTTGGDDMVGRTLFECFESNEEIMKPSLSLYPAFLKLLLDGGRPCSIHLREHQAGRITTMKDCTIKAENVYAMGEQVEKLHYYVIHFDGVI</sequence>
<dbReference type="AlphaFoldDB" id="A0AAD2G6F9"/>
<evidence type="ECO:0000313" key="1">
    <source>
        <dbReference type="EMBL" id="CAJ1964606.1"/>
    </source>
</evidence>
<organism evidence="1 2">
    <name type="scientific">Cylindrotheca closterium</name>
    <dbReference type="NCBI Taxonomy" id="2856"/>
    <lineage>
        <taxon>Eukaryota</taxon>
        <taxon>Sar</taxon>
        <taxon>Stramenopiles</taxon>
        <taxon>Ochrophyta</taxon>
        <taxon>Bacillariophyta</taxon>
        <taxon>Bacillariophyceae</taxon>
        <taxon>Bacillariophycidae</taxon>
        <taxon>Bacillariales</taxon>
        <taxon>Bacillariaceae</taxon>
        <taxon>Cylindrotheca</taxon>
    </lineage>
</organism>
<dbReference type="EMBL" id="CAKOGP040002191">
    <property type="protein sequence ID" value="CAJ1964606.1"/>
    <property type="molecule type" value="Genomic_DNA"/>
</dbReference>
<accession>A0AAD2G6F9</accession>
<evidence type="ECO:0000313" key="2">
    <source>
        <dbReference type="Proteomes" id="UP001295423"/>
    </source>
</evidence>
<proteinExistence type="predicted"/>
<dbReference type="Proteomes" id="UP001295423">
    <property type="component" value="Unassembled WGS sequence"/>
</dbReference>
<protein>
    <submittedName>
        <fullName evidence="1">Uncharacterized protein</fullName>
    </submittedName>
</protein>
<reference evidence="1" key="1">
    <citation type="submission" date="2023-08" db="EMBL/GenBank/DDBJ databases">
        <authorList>
            <person name="Audoor S."/>
            <person name="Bilcke G."/>
        </authorList>
    </citation>
    <scope>NUCLEOTIDE SEQUENCE</scope>
</reference>
<name>A0AAD2G6F9_9STRA</name>